<sequence length="240" mass="25599">MDTALAAACEATWPATEYAKAGGFSVGRGLGAGGRVSSARAIGDWQESDIDAVIAVHQHWQQAPLFRVVDDEQRLIVALEARGFQCENPTVVMETATVELATVALPRGMASSIWPPSESQRDIWAAGNIGPQRQAVMERVKGAKAAILGQVEGCSAGAAFAAIAQGVAMVHCVEVLPDWQRRGVASRMMHQAALWAAEQGASRLALAVGRENMAAIALYRRLGLREVAGYRYYSPPEGEI</sequence>
<dbReference type="RefSeq" id="WP_149284015.1">
    <property type="nucleotide sequence ID" value="NZ_CP038437.2"/>
</dbReference>
<dbReference type="InterPro" id="IPR016181">
    <property type="entry name" value="Acyl_CoA_acyltransferase"/>
</dbReference>
<dbReference type="Gene3D" id="3.40.630.30">
    <property type="match status" value="1"/>
</dbReference>
<evidence type="ECO:0000313" key="3">
    <source>
        <dbReference type="Proteomes" id="UP000324285"/>
    </source>
</evidence>
<dbReference type="InterPro" id="IPR000182">
    <property type="entry name" value="GNAT_dom"/>
</dbReference>
<gene>
    <name evidence="2" type="ORF">E4T21_05115</name>
</gene>
<dbReference type="KEGG" id="hbh:E4T21_05115"/>
<dbReference type="SUPFAM" id="SSF55729">
    <property type="entry name" value="Acyl-CoA N-acyltransferases (Nat)"/>
    <property type="match status" value="1"/>
</dbReference>
<reference evidence="2" key="1">
    <citation type="submission" date="2021-02" db="EMBL/GenBank/DDBJ databases">
        <title>Strain Y2R2, a novel species of the genus Halomonas.</title>
        <authorList>
            <person name="Huang H."/>
        </authorList>
    </citation>
    <scope>NUCLEOTIDE SEQUENCE</scope>
    <source>
        <strain evidence="2">Y2R2</strain>
    </source>
</reference>
<dbReference type="Proteomes" id="UP000324285">
    <property type="component" value="Chromosome"/>
</dbReference>
<feature type="domain" description="N-acetyltransferase" evidence="1">
    <location>
        <begin position="93"/>
        <end position="240"/>
    </location>
</feature>
<evidence type="ECO:0000259" key="1">
    <source>
        <dbReference type="PROSITE" id="PS51186"/>
    </source>
</evidence>
<protein>
    <submittedName>
        <fullName evidence="2">GNAT family N-acetyltransferase</fullName>
    </submittedName>
</protein>
<keyword evidence="3" id="KW-1185">Reference proteome</keyword>
<accession>A0A5C1NDP2</accession>
<dbReference type="PROSITE" id="PS51186">
    <property type="entry name" value="GNAT"/>
    <property type="match status" value="1"/>
</dbReference>
<evidence type="ECO:0000313" key="2">
    <source>
        <dbReference type="EMBL" id="QEM81000.1"/>
    </source>
</evidence>
<dbReference type="Pfam" id="PF00583">
    <property type="entry name" value="Acetyltransf_1"/>
    <property type="match status" value="1"/>
</dbReference>
<dbReference type="PANTHER" id="PTHR43072">
    <property type="entry name" value="N-ACETYLTRANSFERASE"/>
    <property type="match status" value="1"/>
</dbReference>
<dbReference type="EMBL" id="CP038437">
    <property type="protein sequence ID" value="QEM81000.1"/>
    <property type="molecule type" value="Genomic_DNA"/>
</dbReference>
<dbReference type="OrthoDB" id="273614at2"/>
<organism evidence="2 3">
    <name type="scientific">Halomonas binhaiensis</name>
    <dbReference type="NCBI Taxonomy" id="2562282"/>
    <lineage>
        <taxon>Bacteria</taxon>
        <taxon>Pseudomonadati</taxon>
        <taxon>Pseudomonadota</taxon>
        <taxon>Gammaproteobacteria</taxon>
        <taxon>Oceanospirillales</taxon>
        <taxon>Halomonadaceae</taxon>
        <taxon>Halomonas</taxon>
    </lineage>
</organism>
<dbReference type="CDD" id="cd04301">
    <property type="entry name" value="NAT_SF"/>
    <property type="match status" value="1"/>
</dbReference>
<dbReference type="AlphaFoldDB" id="A0A5C1NDP2"/>
<name>A0A5C1NDP2_9GAMM</name>
<dbReference type="GO" id="GO:0016747">
    <property type="term" value="F:acyltransferase activity, transferring groups other than amino-acyl groups"/>
    <property type="evidence" value="ECO:0007669"/>
    <property type="project" value="InterPro"/>
</dbReference>
<proteinExistence type="predicted"/>